<evidence type="ECO:0000256" key="6">
    <source>
        <dbReference type="ARBA" id="ARBA00022989"/>
    </source>
</evidence>
<keyword evidence="5 8" id="KW-0812">Transmembrane</keyword>
<dbReference type="AlphaFoldDB" id="A0A6M1LEU8"/>
<feature type="transmembrane region" description="Helical" evidence="8">
    <location>
        <begin position="229"/>
        <end position="251"/>
    </location>
</feature>
<dbReference type="RefSeq" id="WP_164692620.1">
    <property type="nucleotide sequence ID" value="NZ_JAAIKB010000001.1"/>
</dbReference>
<reference evidence="10 11" key="1">
    <citation type="submission" date="2020-03" db="EMBL/GenBank/DDBJ databases">
        <title>Roseomonas stagni sp. nov., isolated from pond water in Japan.</title>
        <authorList>
            <person name="Furuhata K."/>
            <person name="Miyamoto H."/>
            <person name="Goto K."/>
        </authorList>
    </citation>
    <scope>NUCLEOTIDE SEQUENCE [LARGE SCALE GENOMIC DNA]</scope>
    <source>
        <strain evidence="10 11">PeD5</strain>
    </source>
</reference>
<comment type="caution">
    <text evidence="10">The sequence shown here is derived from an EMBL/GenBank/DDBJ whole genome shotgun (WGS) entry which is preliminary data.</text>
</comment>
<evidence type="ECO:0000256" key="3">
    <source>
        <dbReference type="ARBA" id="ARBA00022475"/>
    </source>
</evidence>
<dbReference type="GO" id="GO:0055085">
    <property type="term" value="P:transmembrane transport"/>
    <property type="evidence" value="ECO:0007669"/>
    <property type="project" value="InterPro"/>
</dbReference>
<feature type="transmembrane region" description="Helical" evidence="8">
    <location>
        <begin position="125"/>
        <end position="147"/>
    </location>
</feature>
<dbReference type="Proteomes" id="UP000475385">
    <property type="component" value="Unassembled WGS sequence"/>
</dbReference>
<dbReference type="PANTHER" id="PTHR43357:SF4">
    <property type="entry name" value="INNER MEMBRANE ABC TRANSPORTER PERMEASE PROTEIN YDCV"/>
    <property type="match status" value="1"/>
</dbReference>
<dbReference type="InterPro" id="IPR000515">
    <property type="entry name" value="MetI-like"/>
</dbReference>
<proteinExistence type="inferred from homology"/>
<keyword evidence="4" id="KW-0997">Cell inner membrane</keyword>
<dbReference type="InterPro" id="IPR035906">
    <property type="entry name" value="MetI-like_sf"/>
</dbReference>
<evidence type="ECO:0000256" key="2">
    <source>
        <dbReference type="ARBA" id="ARBA00022448"/>
    </source>
</evidence>
<feature type="transmembrane region" description="Helical" evidence="8">
    <location>
        <begin position="7"/>
        <end position="32"/>
    </location>
</feature>
<evidence type="ECO:0000256" key="4">
    <source>
        <dbReference type="ARBA" id="ARBA00022519"/>
    </source>
</evidence>
<comment type="similarity">
    <text evidence="8">Belongs to the binding-protein-dependent transport system permease family.</text>
</comment>
<dbReference type="PANTHER" id="PTHR43357">
    <property type="entry name" value="INNER MEMBRANE ABC TRANSPORTER PERMEASE PROTEIN YDCV"/>
    <property type="match status" value="1"/>
</dbReference>
<feature type="transmembrane region" description="Helical" evidence="8">
    <location>
        <begin position="188"/>
        <end position="209"/>
    </location>
</feature>
<evidence type="ECO:0000313" key="11">
    <source>
        <dbReference type="Proteomes" id="UP000475385"/>
    </source>
</evidence>
<dbReference type="Pfam" id="PF00528">
    <property type="entry name" value="BPD_transp_1"/>
    <property type="match status" value="1"/>
</dbReference>
<evidence type="ECO:0000256" key="5">
    <source>
        <dbReference type="ARBA" id="ARBA00022692"/>
    </source>
</evidence>
<dbReference type="SUPFAM" id="SSF161098">
    <property type="entry name" value="MetI-like"/>
    <property type="match status" value="1"/>
</dbReference>
<dbReference type="CDD" id="cd06261">
    <property type="entry name" value="TM_PBP2"/>
    <property type="match status" value="1"/>
</dbReference>
<keyword evidence="7 8" id="KW-0472">Membrane</keyword>
<evidence type="ECO:0000256" key="8">
    <source>
        <dbReference type="RuleBase" id="RU363032"/>
    </source>
</evidence>
<keyword evidence="3" id="KW-1003">Cell membrane</keyword>
<name>A0A6M1LEU8_9PROT</name>
<keyword evidence="6 8" id="KW-1133">Transmembrane helix</keyword>
<gene>
    <name evidence="10" type="ORF">G3576_01865</name>
</gene>
<evidence type="ECO:0000256" key="7">
    <source>
        <dbReference type="ARBA" id="ARBA00023136"/>
    </source>
</evidence>
<evidence type="ECO:0000256" key="1">
    <source>
        <dbReference type="ARBA" id="ARBA00004429"/>
    </source>
</evidence>
<feature type="transmembrane region" description="Helical" evidence="8">
    <location>
        <begin position="69"/>
        <end position="89"/>
    </location>
</feature>
<sequence length="264" mass="28093">MSDRIPWPLGLVTALLLAIIVAPLLVPIAMSISDTPYIVFPPEGFTLEWYVAVLTEPEAQSALLVSLKLAVVSTIGAMALGIPCAMALVRLRFPGRGLVQALVLGPLVVPLIVTGVGLLQTFSLLGLRGAFLQMWIGHMVVCIPYVVRSVSGALATADPTQEDAARVLGAGPVAVFLRVIWPQIRPGVAAGAIFAFIISFDDFAISMWLADARSFPLPLYLYAAIQRFFDPSIAALSALMVFFALGLVLLIEKGLGIGVRRIAS</sequence>
<dbReference type="GO" id="GO:0005886">
    <property type="term" value="C:plasma membrane"/>
    <property type="evidence" value="ECO:0007669"/>
    <property type="project" value="UniProtKB-SubCell"/>
</dbReference>
<dbReference type="PROSITE" id="PS50928">
    <property type="entry name" value="ABC_TM1"/>
    <property type="match status" value="1"/>
</dbReference>
<dbReference type="Gene3D" id="1.10.3720.10">
    <property type="entry name" value="MetI-like"/>
    <property type="match status" value="1"/>
</dbReference>
<organism evidence="10 11">
    <name type="scientific">Falsiroseomonas algicola</name>
    <dbReference type="NCBI Taxonomy" id="2716930"/>
    <lineage>
        <taxon>Bacteria</taxon>
        <taxon>Pseudomonadati</taxon>
        <taxon>Pseudomonadota</taxon>
        <taxon>Alphaproteobacteria</taxon>
        <taxon>Acetobacterales</taxon>
        <taxon>Roseomonadaceae</taxon>
        <taxon>Falsiroseomonas</taxon>
    </lineage>
</organism>
<keyword evidence="2 8" id="KW-0813">Transport</keyword>
<dbReference type="EMBL" id="JAAIKB010000001">
    <property type="protein sequence ID" value="NGM18741.1"/>
    <property type="molecule type" value="Genomic_DNA"/>
</dbReference>
<feature type="transmembrane region" description="Helical" evidence="8">
    <location>
        <begin position="101"/>
        <end position="119"/>
    </location>
</feature>
<protein>
    <submittedName>
        <fullName evidence="10">ABC transporter permease</fullName>
    </submittedName>
</protein>
<evidence type="ECO:0000313" key="10">
    <source>
        <dbReference type="EMBL" id="NGM18741.1"/>
    </source>
</evidence>
<evidence type="ECO:0000259" key="9">
    <source>
        <dbReference type="PROSITE" id="PS50928"/>
    </source>
</evidence>
<keyword evidence="11" id="KW-1185">Reference proteome</keyword>
<comment type="subcellular location">
    <subcellularLocation>
        <location evidence="1">Cell inner membrane</location>
        <topology evidence="1">Multi-pass membrane protein</topology>
    </subcellularLocation>
    <subcellularLocation>
        <location evidence="8">Cell membrane</location>
        <topology evidence="8">Multi-pass membrane protein</topology>
    </subcellularLocation>
</comment>
<accession>A0A6M1LEU8</accession>
<feature type="domain" description="ABC transmembrane type-1" evidence="9">
    <location>
        <begin position="63"/>
        <end position="251"/>
    </location>
</feature>